<evidence type="ECO:0000313" key="2">
    <source>
        <dbReference type="Proteomes" id="UP000044098"/>
    </source>
</evidence>
<proteinExistence type="predicted"/>
<reference evidence="1 2" key="1">
    <citation type="submission" date="2015-09" db="EMBL/GenBank/DDBJ databases">
        <authorList>
            <consortium name="Pathogen Informatics"/>
        </authorList>
    </citation>
    <scope>NUCLEOTIDE SEQUENCE [LARGE SCALE GENOMIC DNA]</scope>
    <source>
        <strain evidence="1 2">2789STDY5608625</strain>
    </source>
</reference>
<accession>A0AAD2IXP7</accession>
<dbReference type="AlphaFoldDB" id="A0AAD2IXP7"/>
<dbReference type="Proteomes" id="UP000044098">
    <property type="component" value="Unassembled WGS sequence"/>
</dbReference>
<evidence type="ECO:0000313" key="1">
    <source>
        <dbReference type="EMBL" id="CUI76626.1"/>
    </source>
</evidence>
<sequence>MILDSANGELNTVIAQRLRLTTVSAEKGVVPRLDTWRCPP</sequence>
<comment type="caution">
    <text evidence="1">The sequence shown here is derived from an EMBL/GenBank/DDBJ whole genome shotgun (WGS) entry which is preliminary data.</text>
</comment>
<name>A0AAD2IXP7_ACHAE</name>
<dbReference type="EMBL" id="CYTK01000002">
    <property type="protein sequence ID" value="CUI76626.1"/>
    <property type="molecule type" value="Genomic_DNA"/>
</dbReference>
<organism evidence="1 2">
    <name type="scientific">Achromobacter aegrifaciens</name>
    <dbReference type="NCBI Taxonomy" id="1287736"/>
    <lineage>
        <taxon>Bacteria</taxon>
        <taxon>Pseudomonadati</taxon>
        <taxon>Pseudomonadota</taxon>
        <taxon>Betaproteobacteria</taxon>
        <taxon>Burkholderiales</taxon>
        <taxon>Alcaligenaceae</taxon>
        <taxon>Achromobacter</taxon>
    </lineage>
</organism>
<protein>
    <submittedName>
        <fullName evidence="1">Uncharacterized protein</fullName>
    </submittedName>
</protein>
<gene>
    <name evidence="1" type="ORF">ERS370000_01583</name>
</gene>